<evidence type="ECO:0000256" key="9">
    <source>
        <dbReference type="ARBA" id="ARBA00023224"/>
    </source>
</evidence>
<evidence type="ECO:0000256" key="10">
    <source>
        <dbReference type="SAM" id="SignalP"/>
    </source>
</evidence>
<keyword evidence="14" id="KW-1185">Reference proteome</keyword>
<dbReference type="Pfam" id="PF01094">
    <property type="entry name" value="ANF_receptor"/>
    <property type="match status" value="1"/>
</dbReference>
<name>A0A8S4PGY5_OWEFU</name>
<evidence type="ECO:0000256" key="5">
    <source>
        <dbReference type="ARBA" id="ARBA00023040"/>
    </source>
</evidence>
<dbReference type="InterPro" id="IPR011500">
    <property type="entry name" value="GPCR_3_9-Cys_dom"/>
</dbReference>
<comment type="subcellular location">
    <subcellularLocation>
        <location evidence="1">Cell membrane</location>
        <topology evidence="1">Multi-pass membrane protein</topology>
    </subcellularLocation>
</comment>
<proteinExistence type="predicted"/>
<dbReference type="Proteomes" id="UP000749559">
    <property type="component" value="Unassembled WGS sequence"/>
</dbReference>
<evidence type="ECO:0000256" key="1">
    <source>
        <dbReference type="ARBA" id="ARBA00004651"/>
    </source>
</evidence>
<feature type="domain" description="Receptor ligand binding region" evidence="11">
    <location>
        <begin position="69"/>
        <end position="457"/>
    </location>
</feature>
<dbReference type="AlphaFoldDB" id="A0A8S4PGY5"/>
<dbReference type="InterPro" id="IPR001828">
    <property type="entry name" value="ANF_lig-bd_rcpt"/>
</dbReference>
<comment type="caution">
    <text evidence="13">The sequence shown here is derived from an EMBL/GenBank/DDBJ whole genome shotgun (WGS) entry which is preliminary data.</text>
</comment>
<reference evidence="13" key="1">
    <citation type="submission" date="2022-03" db="EMBL/GenBank/DDBJ databases">
        <authorList>
            <person name="Martin C."/>
        </authorList>
    </citation>
    <scope>NUCLEOTIDE SEQUENCE</scope>
</reference>
<dbReference type="FunFam" id="3.40.50.2300:FF:000145">
    <property type="entry name" value="Glutamate receptor, metabotropic"/>
    <property type="match status" value="1"/>
</dbReference>
<dbReference type="OrthoDB" id="6133044at2759"/>
<organism evidence="13 14">
    <name type="scientific">Owenia fusiformis</name>
    <name type="common">Polychaete worm</name>
    <dbReference type="NCBI Taxonomy" id="6347"/>
    <lineage>
        <taxon>Eukaryota</taxon>
        <taxon>Metazoa</taxon>
        <taxon>Spiralia</taxon>
        <taxon>Lophotrochozoa</taxon>
        <taxon>Annelida</taxon>
        <taxon>Polychaeta</taxon>
        <taxon>Sedentaria</taxon>
        <taxon>Canalipalpata</taxon>
        <taxon>Sabellida</taxon>
        <taxon>Oweniida</taxon>
        <taxon>Oweniidae</taxon>
        <taxon>Owenia</taxon>
    </lineage>
</organism>
<evidence type="ECO:0000256" key="2">
    <source>
        <dbReference type="ARBA" id="ARBA00022475"/>
    </source>
</evidence>
<accession>A0A8S4PGY5</accession>
<feature type="chain" id="PRO_5035728005" evidence="10">
    <location>
        <begin position="18"/>
        <end position="558"/>
    </location>
</feature>
<dbReference type="EMBL" id="CAIIXF020000008">
    <property type="protein sequence ID" value="CAH1792939.1"/>
    <property type="molecule type" value="Genomic_DNA"/>
</dbReference>
<keyword evidence="7" id="KW-0675">Receptor</keyword>
<evidence type="ECO:0000313" key="13">
    <source>
        <dbReference type="EMBL" id="CAH1792939.1"/>
    </source>
</evidence>
<protein>
    <submittedName>
        <fullName evidence="13">Uncharacterized protein</fullName>
    </submittedName>
</protein>
<feature type="domain" description="GPCR family 3 nine cysteines" evidence="12">
    <location>
        <begin position="497"/>
        <end position="547"/>
    </location>
</feature>
<gene>
    <name evidence="13" type="ORF">OFUS_LOCUS17850</name>
</gene>
<dbReference type="InterPro" id="IPR038550">
    <property type="entry name" value="GPCR_3_9-Cys_sf"/>
</dbReference>
<dbReference type="PANTHER" id="PTHR24060">
    <property type="entry name" value="METABOTROPIC GLUTAMATE RECEPTOR"/>
    <property type="match status" value="1"/>
</dbReference>
<keyword evidence="4" id="KW-1133">Transmembrane helix</keyword>
<evidence type="ECO:0000256" key="8">
    <source>
        <dbReference type="ARBA" id="ARBA00023180"/>
    </source>
</evidence>
<keyword evidence="3" id="KW-0812">Transmembrane</keyword>
<dbReference type="GO" id="GO:0004930">
    <property type="term" value="F:G protein-coupled receptor activity"/>
    <property type="evidence" value="ECO:0007669"/>
    <property type="project" value="UniProtKB-KW"/>
</dbReference>
<feature type="non-terminal residue" evidence="13">
    <location>
        <position position="558"/>
    </location>
</feature>
<dbReference type="InterPro" id="IPR000337">
    <property type="entry name" value="GPCR_3"/>
</dbReference>
<evidence type="ECO:0000313" key="14">
    <source>
        <dbReference type="Proteomes" id="UP000749559"/>
    </source>
</evidence>
<keyword evidence="10" id="KW-0732">Signal</keyword>
<dbReference type="PRINTS" id="PR00248">
    <property type="entry name" value="GPCRMGR"/>
</dbReference>
<dbReference type="InterPro" id="IPR050726">
    <property type="entry name" value="mGluR"/>
</dbReference>
<dbReference type="InterPro" id="IPR028082">
    <property type="entry name" value="Peripla_BP_I"/>
</dbReference>
<sequence>MKYVVIFILSILLLANGYFRIPNELSTKTFNQDGDLLLAAPFSISGPGYGRETLCSDSFYYIVSMQYVEAVAFAVNAINERSDILPNVTLGFDAFDICLRTSASLAGMLHFIPMLEESKKCKGIPQDVKSRFKETIGLVTQIGSQRNQLIANFLNIFSIPQIASVSTSDILSNKDDYPYFSRVVPPDRFQAQTMVDLMLHFNWSYYSMVYSEGAYGANGMSQVKRIAKSKGLCNAYLGSVPFDLGDESIYVEIIQNLRRNKKAKVVVLFLEPIHIEKLLASIDKYNAAREFIWIGSDTFEEPDVENIPKTLHGAFSVQLTSKYDKAFIEHYRTLTPWNNPNNPWFSEYWTLAFNCTWETNSTDPRPPCDTFKSLTESKKHKDSPWISLLLDTVYAFGYALDNLIQNNCQDHVGEKTAMLRCVQSVGLTSYIRQVQFEGSSGPISFDENGDAFGGYTIKHFIPSDLGYASIQVGSWNRSTESLKLNESDIYWNTNDTIPLSKCSEECSLGEIRIQLELPCCWDCFKCHANDIVINGSVCMKCPMLTWPDERTATDCELI</sequence>
<keyword evidence="2" id="KW-1003">Cell membrane</keyword>
<feature type="signal peptide" evidence="10">
    <location>
        <begin position="1"/>
        <end position="17"/>
    </location>
</feature>
<evidence type="ECO:0000259" key="12">
    <source>
        <dbReference type="Pfam" id="PF07562"/>
    </source>
</evidence>
<dbReference type="SUPFAM" id="SSF53822">
    <property type="entry name" value="Periplasmic binding protein-like I"/>
    <property type="match status" value="1"/>
</dbReference>
<keyword evidence="5" id="KW-0297">G-protein coupled receptor</keyword>
<keyword evidence="9" id="KW-0807">Transducer</keyword>
<dbReference type="Gene3D" id="2.10.50.30">
    <property type="entry name" value="GPCR, family 3, nine cysteines domain"/>
    <property type="match status" value="1"/>
</dbReference>
<evidence type="ECO:0000256" key="7">
    <source>
        <dbReference type="ARBA" id="ARBA00023170"/>
    </source>
</evidence>
<evidence type="ECO:0000256" key="3">
    <source>
        <dbReference type="ARBA" id="ARBA00022692"/>
    </source>
</evidence>
<dbReference type="GO" id="GO:0005886">
    <property type="term" value="C:plasma membrane"/>
    <property type="evidence" value="ECO:0007669"/>
    <property type="project" value="UniProtKB-SubCell"/>
</dbReference>
<dbReference type="Pfam" id="PF07562">
    <property type="entry name" value="NCD3G"/>
    <property type="match status" value="1"/>
</dbReference>
<keyword evidence="6" id="KW-0472">Membrane</keyword>
<dbReference type="Gene3D" id="3.40.50.2300">
    <property type="match status" value="2"/>
</dbReference>
<evidence type="ECO:0000259" key="11">
    <source>
        <dbReference type="Pfam" id="PF01094"/>
    </source>
</evidence>
<keyword evidence="8" id="KW-0325">Glycoprotein</keyword>
<evidence type="ECO:0000256" key="6">
    <source>
        <dbReference type="ARBA" id="ARBA00023136"/>
    </source>
</evidence>
<evidence type="ECO:0000256" key="4">
    <source>
        <dbReference type="ARBA" id="ARBA00022989"/>
    </source>
</evidence>